<evidence type="ECO:0000313" key="15">
    <source>
        <dbReference type="EMBL" id="KAG0143677.1"/>
    </source>
</evidence>
<feature type="region of interest" description="Disordered" evidence="12">
    <location>
        <begin position="1"/>
        <end position="34"/>
    </location>
</feature>
<dbReference type="InterPro" id="IPR050147">
    <property type="entry name" value="Ser/Thr_Dehydratase"/>
</dbReference>
<dbReference type="Proteomes" id="UP000886653">
    <property type="component" value="Unassembled WGS sequence"/>
</dbReference>
<evidence type="ECO:0000256" key="2">
    <source>
        <dbReference type="ARBA" id="ARBA00001933"/>
    </source>
</evidence>
<dbReference type="NCBIfam" id="TIGR01124">
    <property type="entry name" value="ilvA_2Cterm"/>
    <property type="match status" value="1"/>
</dbReference>
<dbReference type="AlphaFoldDB" id="A0A9P6T904"/>
<dbReference type="InterPro" id="IPR036052">
    <property type="entry name" value="TrpB-like_PALP_sf"/>
</dbReference>
<dbReference type="CDD" id="cd01562">
    <property type="entry name" value="Thr-dehyd"/>
    <property type="match status" value="1"/>
</dbReference>
<dbReference type="InterPro" id="IPR001721">
    <property type="entry name" value="TD_ACT-like"/>
</dbReference>
<evidence type="ECO:0000256" key="9">
    <source>
        <dbReference type="ARBA" id="ARBA00023239"/>
    </source>
</evidence>
<dbReference type="InterPro" id="IPR045865">
    <property type="entry name" value="ACT-like_dom_sf"/>
</dbReference>
<dbReference type="PANTHER" id="PTHR48078">
    <property type="entry name" value="THREONINE DEHYDRATASE, MITOCHONDRIAL-RELATED"/>
    <property type="match status" value="1"/>
</dbReference>
<dbReference type="OrthoDB" id="4418812at2759"/>
<evidence type="ECO:0000256" key="1">
    <source>
        <dbReference type="ARBA" id="ARBA00001274"/>
    </source>
</evidence>
<comment type="cofactor">
    <cofactor evidence="2 11">
        <name>pyridoxal 5'-phosphate</name>
        <dbReference type="ChEBI" id="CHEBI:597326"/>
    </cofactor>
</comment>
<keyword evidence="16" id="KW-1185">Reference proteome</keyword>
<dbReference type="SUPFAM" id="SSF55021">
    <property type="entry name" value="ACT-like"/>
    <property type="match status" value="1"/>
</dbReference>
<name>A0A9P6T904_9BASI</name>
<accession>A0A9P6T904</accession>
<evidence type="ECO:0000313" key="16">
    <source>
        <dbReference type="Proteomes" id="UP000886653"/>
    </source>
</evidence>
<keyword evidence="7" id="KW-0677">Repeat</keyword>
<dbReference type="GO" id="GO:0006565">
    <property type="term" value="P:L-serine catabolic process"/>
    <property type="evidence" value="ECO:0007669"/>
    <property type="project" value="TreeGrafter"/>
</dbReference>
<evidence type="ECO:0000256" key="11">
    <source>
        <dbReference type="RuleBase" id="RU362012"/>
    </source>
</evidence>
<dbReference type="GO" id="GO:0006567">
    <property type="term" value="P:L-threonine catabolic process"/>
    <property type="evidence" value="ECO:0007669"/>
    <property type="project" value="TreeGrafter"/>
</dbReference>
<evidence type="ECO:0000256" key="7">
    <source>
        <dbReference type="ARBA" id="ARBA00022737"/>
    </source>
</evidence>
<dbReference type="GO" id="GO:0003941">
    <property type="term" value="F:L-serine ammonia-lyase activity"/>
    <property type="evidence" value="ECO:0007669"/>
    <property type="project" value="TreeGrafter"/>
</dbReference>
<evidence type="ECO:0000256" key="10">
    <source>
        <dbReference type="ARBA" id="ARBA00023304"/>
    </source>
</evidence>
<dbReference type="GO" id="GO:0009097">
    <property type="term" value="P:isoleucine biosynthetic process"/>
    <property type="evidence" value="ECO:0007669"/>
    <property type="project" value="UniProtKB-UniRule"/>
</dbReference>
<dbReference type="Pfam" id="PF00585">
    <property type="entry name" value="Thr_dehydrat_C"/>
    <property type="match status" value="1"/>
</dbReference>
<dbReference type="GO" id="GO:0004794">
    <property type="term" value="F:threonine deaminase activity"/>
    <property type="evidence" value="ECO:0007669"/>
    <property type="project" value="UniProtKB-UniRule"/>
</dbReference>
<comment type="pathway">
    <text evidence="3 11">Amino-acid biosynthesis; L-isoleucine biosynthesis; 2-oxobutanoate from L-threonine: step 1/1.</text>
</comment>
<organism evidence="15 16">
    <name type="scientific">Cronartium quercuum f. sp. fusiforme G11</name>
    <dbReference type="NCBI Taxonomy" id="708437"/>
    <lineage>
        <taxon>Eukaryota</taxon>
        <taxon>Fungi</taxon>
        <taxon>Dikarya</taxon>
        <taxon>Basidiomycota</taxon>
        <taxon>Pucciniomycotina</taxon>
        <taxon>Pucciniomycetes</taxon>
        <taxon>Pucciniales</taxon>
        <taxon>Coleosporiaceae</taxon>
        <taxon>Cronartium</taxon>
    </lineage>
</organism>
<feature type="domain" description="Tryptophan synthase beta chain-like PALP" evidence="13">
    <location>
        <begin position="97"/>
        <end position="330"/>
    </location>
</feature>
<dbReference type="EC" id="4.3.1.19" evidence="11"/>
<dbReference type="SUPFAM" id="SSF53686">
    <property type="entry name" value="Tryptophan synthase beta subunit-like PLP-dependent enzymes"/>
    <property type="match status" value="1"/>
</dbReference>
<keyword evidence="5 11" id="KW-0028">Amino-acid biosynthesis</keyword>
<comment type="similarity">
    <text evidence="4 11">Belongs to the serine/threonine dehydratase family.</text>
</comment>
<evidence type="ECO:0000256" key="5">
    <source>
        <dbReference type="ARBA" id="ARBA00022605"/>
    </source>
</evidence>
<dbReference type="FunFam" id="3.40.50.1100:FF:000008">
    <property type="entry name" value="L-threonine dehydratase"/>
    <property type="match status" value="1"/>
</dbReference>
<dbReference type="Pfam" id="PF00291">
    <property type="entry name" value="PALP"/>
    <property type="match status" value="1"/>
</dbReference>
<evidence type="ECO:0000256" key="3">
    <source>
        <dbReference type="ARBA" id="ARBA00004810"/>
    </source>
</evidence>
<keyword evidence="6 11" id="KW-0412">Isoleucine biosynthesis</keyword>
<evidence type="ECO:0000256" key="4">
    <source>
        <dbReference type="ARBA" id="ARBA00010869"/>
    </source>
</evidence>
<evidence type="ECO:0000259" key="14">
    <source>
        <dbReference type="Pfam" id="PF00585"/>
    </source>
</evidence>
<feature type="domain" description="ACT-like" evidence="14">
    <location>
        <begin position="343"/>
        <end position="404"/>
    </location>
</feature>
<evidence type="ECO:0000256" key="6">
    <source>
        <dbReference type="ARBA" id="ARBA00022624"/>
    </source>
</evidence>
<evidence type="ECO:0000256" key="12">
    <source>
        <dbReference type="SAM" id="MobiDB-lite"/>
    </source>
</evidence>
<dbReference type="InterPro" id="IPR001926">
    <property type="entry name" value="TrpB-like_PALP"/>
</dbReference>
<protein>
    <recommendedName>
        <fullName evidence="11">Threonine dehydratase</fullName>
        <ecNumber evidence="11">4.3.1.19</ecNumber>
    </recommendedName>
    <alternativeName>
        <fullName evidence="11">Threonine deaminase</fullName>
    </alternativeName>
</protein>
<evidence type="ECO:0000259" key="13">
    <source>
        <dbReference type="Pfam" id="PF00291"/>
    </source>
</evidence>
<keyword evidence="8 11" id="KW-0663">Pyridoxal phosphate</keyword>
<gene>
    <name evidence="15" type="ORF">CROQUDRAFT_672821</name>
</gene>
<dbReference type="Gene3D" id="3.40.50.1100">
    <property type="match status" value="2"/>
</dbReference>
<dbReference type="Gene3D" id="3.40.1020.10">
    <property type="entry name" value="Biosynthetic Threonine Deaminase, Domain 3"/>
    <property type="match status" value="2"/>
</dbReference>
<comment type="caution">
    <text evidence="15">The sequence shown here is derived from an EMBL/GenBank/DDBJ whole genome shotgun (WGS) entry which is preliminary data.</text>
</comment>
<reference evidence="15" key="1">
    <citation type="submission" date="2013-11" db="EMBL/GenBank/DDBJ databases">
        <title>Genome sequence of the fusiform rust pathogen reveals effectors for host alternation and coevolution with pine.</title>
        <authorList>
            <consortium name="DOE Joint Genome Institute"/>
            <person name="Smith K."/>
            <person name="Pendleton A."/>
            <person name="Kubisiak T."/>
            <person name="Anderson C."/>
            <person name="Salamov A."/>
            <person name="Aerts A."/>
            <person name="Riley R."/>
            <person name="Clum A."/>
            <person name="Lindquist E."/>
            <person name="Ence D."/>
            <person name="Campbell M."/>
            <person name="Kronenberg Z."/>
            <person name="Feau N."/>
            <person name="Dhillon B."/>
            <person name="Hamelin R."/>
            <person name="Burleigh J."/>
            <person name="Smith J."/>
            <person name="Yandell M."/>
            <person name="Nelson C."/>
            <person name="Grigoriev I."/>
            <person name="Davis J."/>
        </authorList>
    </citation>
    <scope>NUCLEOTIDE SEQUENCE</scope>
    <source>
        <strain evidence="15">G11</strain>
    </source>
</reference>
<dbReference type="PANTHER" id="PTHR48078:SF11">
    <property type="entry name" value="THREONINE DEHYDRATASE, MITOCHONDRIAL"/>
    <property type="match status" value="1"/>
</dbReference>
<sequence length="529" mass="57997">MATNHDPTRRLPTSSDLQPPLPSPPRNTNKPVPTHLYNRLPSHQLLEDGTPDYLKLILGSKVYDLVQETPLHEAFNLGNRLGVWVGLKREDLQPVFSNHAQGVAMSAKALGMKATIVMPLATPSIKYKNVSRLGSSVLLHGSDFDEAKRECGTRAIEGGLTNVPPFDEPYVIAGQGTIGLEILKQTDMHTLDAIFVCVGGGGLLAGIAAYVKGIAPPSLKVIGVECEDQTAMRDSLLKGERVVLKEVGLFSDGTAVRVVGEETFRVCKTLVDEMVIVTNDELCASIKDVFEDTRSIPEPAGSLAVAGMKRYVHQNKLIGSGKRFVAIVSGANMNFDRLRFVAERADLGDDREALLSVVVPEKPGSFVKLHSYIQPRAVTEFSYRFSSSNQASIFVSFRLSSQSRDDQNVPDPKSHRQRELSSVIEAISTDPLGMIPRDISDNEMAKSHARYLVGGKILSYLSLLFNLTNLKPSVNHGADMSRVLAGIQVPKIDTDRFERFLEKLGYPFTDETENVSEINQLCPGFAFSY</sequence>
<dbReference type="EMBL" id="MU167313">
    <property type="protein sequence ID" value="KAG0143677.1"/>
    <property type="molecule type" value="Genomic_DNA"/>
</dbReference>
<dbReference type="InterPro" id="IPR038110">
    <property type="entry name" value="TD_ACT-like_sf"/>
</dbReference>
<evidence type="ECO:0000256" key="8">
    <source>
        <dbReference type="ARBA" id="ARBA00022898"/>
    </source>
</evidence>
<keyword evidence="9 11" id="KW-0456">Lyase</keyword>
<comment type="catalytic activity">
    <reaction evidence="1 11">
        <text>L-threonine = 2-oxobutanoate + NH4(+)</text>
        <dbReference type="Rhea" id="RHEA:22108"/>
        <dbReference type="ChEBI" id="CHEBI:16763"/>
        <dbReference type="ChEBI" id="CHEBI:28938"/>
        <dbReference type="ChEBI" id="CHEBI:57926"/>
        <dbReference type="EC" id="4.3.1.19"/>
    </reaction>
</comment>
<keyword evidence="10 11" id="KW-0100">Branched-chain amino acid biosynthesis</keyword>
<proteinExistence type="inferred from homology"/>
<dbReference type="InterPro" id="IPR005787">
    <property type="entry name" value="Thr_deHydtase_biosynth"/>
</dbReference>